<protein>
    <submittedName>
        <fullName evidence="1">Uncharacterized protein</fullName>
    </submittedName>
</protein>
<sequence>MGCWIKGIREWVLTASRVGGLVGADFYVR</sequence>
<reference evidence="1" key="1">
    <citation type="journal article" date="2021" name="Proc. Natl. Acad. Sci. U.S.A.">
        <title>A Catalog of Tens of Thousands of Viruses from Human Metagenomes Reveals Hidden Associations with Chronic Diseases.</title>
        <authorList>
            <person name="Tisza M.J."/>
            <person name="Buck C.B."/>
        </authorList>
    </citation>
    <scope>NUCLEOTIDE SEQUENCE</scope>
    <source>
        <strain evidence="1">CthSp75</strain>
    </source>
</reference>
<evidence type="ECO:0000313" key="1">
    <source>
        <dbReference type="EMBL" id="DAD92840.1"/>
    </source>
</evidence>
<organism evidence="1">
    <name type="scientific">Siphoviridae sp. cthSp75</name>
    <dbReference type="NCBI Taxonomy" id="2826424"/>
    <lineage>
        <taxon>Viruses</taxon>
        <taxon>Duplodnaviria</taxon>
        <taxon>Heunggongvirae</taxon>
        <taxon>Uroviricota</taxon>
        <taxon>Caudoviricetes</taxon>
    </lineage>
</organism>
<dbReference type="EMBL" id="BK015146">
    <property type="protein sequence ID" value="DAD92840.1"/>
    <property type="molecule type" value="Genomic_DNA"/>
</dbReference>
<accession>A0A8S5NF62</accession>
<name>A0A8S5NF62_9CAUD</name>
<proteinExistence type="predicted"/>